<keyword evidence="1" id="KW-0472">Membrane</keyword>
<accession>A0A4V3I9N3</accession>
<dbReference type="EMBL" id="SOFI01000003">
    <property type="protein sequence ID" value="TFB80118.1"/>
    <property type="molecule type" value="Genomic_DNA"/>
</dbReference>
<proteinExistence type="predicted"/>
<feature type="transmembrane region" description="Helical" evidence="1">
    <location>
        <begin position="111"/>
        <end position="134"/>
    </location>
</feature>
<name>A0A4V3I9N3_9MICO</name>
<comment type="caution">
    <text evidence="2">The sequence shown here is derived from an EMBL/GenBank/DDBJ whole genome shotgun (WGS) entry which is preliminary data.</text>
</comment>
<dbReference type="RefSeq" id="WP_134542270.1">
    <property type="nucleotide sequence ID" value="NZ_PJJX01000002.1"/>
</dbReference>
<feature type="transmembrane region" description="Helical" evidence="1">
    <location>
        <begin position="51"/>
        <end position="72"/>
    </location>
</feature>
<evidence type="ECO:0000313" key="3">
    <source>
        <dbReference type="Proteomes" id="UP000298488"/>
    </source>
</evidence>
<evidence type="ECO:0000313" key="2">
    <source>
        <dbReference type="EMBL" id="TFB80118.1"/>
    </source>
</evidence>
<keyword evidence="1" id="KW-0812">Transmembrane</keyword>
<organism evidence="2 3">
    <name type="scientific">Terrimesophilobacter mesophilus</name>
    <dbReference type="NCBI Taxonomy" id="433647"/>
    <lineage>
        <taxon>Bacteria</taxon>
        <taxon>Bacillati</taxon>
        <taxon>Actinomycetota</taxon>
        <taxon>Actinomycetes</taxon>
        <taxon>Micrococcales</taxon>
        <taxon>Microbacteriaceae</taxon>
        <taxon>Terrimesophilobacter</taxon>
    </lineage>
</organism>
<evidence type="ECO:0000256" key="1">
    <source>
        <dbReference type="SAM" id="Phobius"/>
    </source>
</evidence>
<protein>
    <submittedName>
        <fullName evidence="2">Uncharacterized protein</fullName>
    </submittedName>
</protein>
<keyword evidence="1" id="KW-1133">Transmembrane helix</keyword>
<dbReference type="AlphaFoldDB" id="A0A4V3I9N3"/>
<reference evidence="2 3" key="1">
    <citation type="submission" date="2019-03" db="EMBL/GenBank/DDBJ databases">
        <title>Genomics of glacier-inhabiting Cryobacterium strains.</title>
        <authorList>
            <person name="Liu Q."/>
            <person name="Xin Y.-H."/>
        </authorList>
    </citation>
    <scope>NUCLEOTIDE SEQUENCE [LARGE SCALE GENOMIC DNA]</scope>
    <source>
        <strain evidence="2 3">CGMCC 1.10440</strain>
    </source>
</reference>
<sequence>MTSLPALACNILRMRVSPRRARRTGGGQVLDEFPGSTGDVAVTPERRPLPIASTAFGLAIVVLVFEGVAIYLASSGSAGAATTLGQILVVVTAIPLALGLIAAIRGPHREWGIAAMIVSVIANPLILLGVLSFFGSL</sequence>
<keyword evidence="3" id="KW-1185">Reference proteome</keyword>
<gene>
    <name evidence="2" type="ORF">E3N84_08725</name>
</gene>
<dbReference type="Proteomes" id="UP000298488">
    <property type="component" value="Unassembled WGS sequence"/>
</dbReference>
<feature type="transmembrane region" description="Helical" evidence="1">
    <location>
        <begin position="84"/>
        <end position="104"/>
    </location>
</feature>